<protein>
    <submittedName>
        <fullName evidence="1">Uncharacterized protein</fullName>
    </submittedName>
</protein>
<dbReference type="AlphaFoldDB" id="A0AAD7BBS3"/>
<name>A0AAD7BBS3_9AGAR</name>
<evidence type="ECO:0000313" key="2">
    <source>
        <dbReference type="Proteomes" id="UP001221142"/>
    </source>
</evidence>
<dbReference type="Proteomes" id="UP001221142">
    <property type="component" value="Unassembled WGS sequence"/>
</dbReference>
<sequence length="280" mass="30613">MTHMAARSQVQLLAQVTATPSRPATAIHPAILRVLHAVWLNVPDTIDLGIIELFLSHLQVDKIGSLCTPKHPGTAGPLWTLWKRYPKIIRSETVRKRLQTVSLPFPFCLPKIANGNETVGALGWQLDADFAHLSLSGLSGMRFLLDNPSFPTHAKAVISGLLGIIEWCQYLFDASASPGCTAPKRRRSALAEYPGCLELTTKLWASSDIYRDADVAMARLRPIPALVLSLLLEETSTFDKDDAFARMIQASGGDATFVAQVVLRQVKKCTKDLGNTSARS</sequence>
<reference evidence="1" key="1">
    <citation type="submission" date="2023-03" db="EMBL/GenBank/DDBJ databases">
        <title>Massive genome expansion in bonnet fungi (Mycena s.s.) driven by repeated elements and novel gene families across ecological guilds.</title>
        <authorList>
            <consortium name="Lawrence Berkeley National Laboratory"/>
            <person name="Harder C.B."/>
            <person name="Miyauchi S."/>
            <person name="Viragh M."/>
            <person name="Kuo A."/>
            <person name="Thoen E."/>
            <person name="Andreopoulos B."/>
            <person name="Lu D."/>
            <person name="Skrede I."/>
            <person name="Drula E."/>
            <person name="Henrissat B."/>
            <person name="Morin E."/>
            <person name="Kohler A."/>
            <person name="Barry K."/>
            <person name="LaButti K."/>
            <person name="Morin E."/>
            <person name="Salamov A."/>
            <person name="Lipzen A."/>
            <person name="Mereny Z."/>
            <person name="Hegedus B."/>
            <person name="Baldrian P."/>
            <person name="Stursova M."/>
            <person name="Weitz H."/>
            <person name="Taylor A."/>
            <person name="Grigoriev I.V."/>
            <person name="Nagy L.G."/>
            <person name="Martin F."/>
            <person name="Kauserud H."/>
        </authorList>
    </citation>
    <scope>NUCLEOTIDE SEQUENCE</scope>
    <source>
        <strain evidence="1">9284</strain>
    </source>
</reference>
<keyword evidence="2" id="KW-1185">Reference proteome</keyword>
<organism evidence="1 2">
    <name type="scientific">Roridomyces roridus</name>
    <dbReference type="NCBI Taxonomy" id="1738132"/>
    <lineage>
        <taxon>Eukaryota</taxon>
        <taxon>Fungi</taxon>
        <taxon>Dikarya</taxon>
        <taxon>Basidiomycota</taxon>
        <taxon>Agaricomycotina</taxon>
        <taxon>Agaricomycetes</taxon>
        <taxon>Agaricomycetidae</taxon>
        <taxon>Agaricales</taxon>
        <taxon>Marasmiineae</taxon>
        <taxon>Mycenaceae</taxon>
        <taxon>Roridomyces</taxon>
    </lineage>
</organism>
<dbReference type="EMBL" id="JARKIF010000022">
    <property type="protein sequence ID" value="KAJ7616410.1"/>
    <property type="molecule type" value="Genomic_DNA"/>
</dbReference>
<accession>A0AAD7BBS3</accession>
<comment type="caution">
    <text evidence="1">The sequence shown here is derived from an EMBL/GenBank/DDBJ whole genome shotgun (WGS) entry which is preliminary data.</text>
</comment>
<proteinExistence type="predicted"/>
<gene>
    <name evidence="1" type="ORF">FB45DRAFT_1105487</name>
</gene>
<evidence type="ECO:0000313" key="1">
    <source>
        <dbReference type="EMBL" id="KAJ7616410.1"/>
    </source>
</evidence>